<organism evidence="2 3">
    <name type="scientific">Clytia hemisphaerica</name>
    <dbReference type="NCBI Taxonomy" id="252671"/>
    <lineage>
        <taxon>Eukaryota</taxon>
        <taxon>Metazoa</taxon>
        <taxon>Cnidaria</taxon>
        <taxon>Hydrozoa</taxon>
        <taxon>Hydroidolina</taxon>
        <taxon>Leptothecata</taxon>
        <taxon>Obeliida</taxon>
        <taxon>Clytiidae</taxon>
        <taxon>Clytia</taxon>
    </lineage>
</organism>
<feature type="compositionally biased region" description="Polar residues" evidence="1">
    <location>
        <begin position="1"/>
        <end position="12"/>
    </location>
</feature>
<accession>A0A7M5WYQ5</accession>
<name>A0A7M5WYQ5_9CNID</name>
<evidence type="ECO:0000313" key="2">
    <source>
        <dbReference type="EnsemblMetazoa" id="CLYHEMP015024.1"/>
    </source>
</evidence>
<dbReference type="EnsemblMetazoa" id="CLYHEMT015024.1">
    <property type="protein sequence ID" value="CLYHEMP015024.1"/>
    <property type="gene ID" value="CLYHEMG015024"/>
</dbReference>
<dbReference type="AlphaFoldDB" id="A0A7M5WYQ5"/>
<feature type="compositionally biased region" description="Polar residues" evidence="1">
    <location>
        <begin position="23"/>
        <end position="41"/>
    </location>
</feature>
<dbReference type="Proteomes" id="UP000594262">
    <property type="component" value="Unplaced"/>
</dbReference>
<protein>
    <submittedName>
        <fullName evidence="2">Uncharacterized protein</fullName>
    </submittedName>
</protein>
<sequence length="108" mass="12329">MRKSSVPSLQEQSAKKRKFCTPFNGNSTQKEQNCSSGTKFQTPFKAKTVAKETLHNEERYDTDVGNVKNVIVGNTLPEENRRINLLFNLGKPLMKKMSLQRNNHVHLP</sequence>
<feature type="region of interest" description="Disordered" evidence="1">
    <location>
        <begin position="1"/>
        <end position="41"/>
    </location>
</feature>
<proteinExistence type="predicted"/>
<evidence type="ECO:0000313" key="3">
    <source>
        <dbReference type="Proteomes" id="UP000594262"/>
    </source>
</evidence>
<evidence type="ECO:0000256" key="1">
    <source>
        <dbReference type="SAM" id="MobiDB-lite"/>
    </source>
</evidence>
<reference evidence="2" key="1">
    <citation type="submission" date="2021-01" db="UniProtKB">
        <authorList>
            <consortium name="EnsemblMetazoa"/>
        </authorList>
    </citation>
    <scope>IDENTIFICATION</scope>
</reference>
<keyword evidence="3" id="KW-1185">Reference proteome</keyword>